<evidence type="ECO:0000256" key="2">
    <source>
        <dbReference type="ARBA" id="ARBA00022777"/>
    </source>
</evidence>
<dbReference type="Gene3D" id="3.30.565.10">
    <property type="entry name" value="Histidine kinase-like ATPase, C-terminal domain"/>
    <property type="match status" value="1"/>
</dbReference>
<dbReference type="Proteomes" id="UP001612415">
    <property type="component" value="Unassembled WGS sequence"/>
</dbReference>
<dbReference type="RefSeq" id="WP_398659182.1">
    <property type="nucleotide sequence ID" value="NZ_JBITDC010000012.1"/>
</dbReference>
<keyword evidence="8" id="KW-1185">Reference proteome</keyword>
<dbReference type="CDD" id="cd16917">
    <property type="entry name" value="HATPase_UhpB-NarQ-NarX-like"/>
    <property type="match status" value="1"/>
</dbReference>
<dbReference type="Pfam" id="PF07730">
    <property type="entry name" value="HisKA_3"/>
    <property type="match status" value="1"/>
</dbReference>
<feature type="transmembrane region" description="Helical" evidence="5">
    <location>
        <begin position="91"/>
        <end position="108"/>
    </location>
</feature>
<accession>A0ABW7Y8F0</accession>
<dbReference type="InterPro" id="IPR011712">
    <property type="entry name" value="Sig_transdc_His_kin_sub3_dim/P"/>
</dbReference>
<evidence type="ECO:0000256" key="4">
    <source>
        <dbReference type="SAM" id="MobiDB-lite"/>
    </source>
</evidence>
<dbReference type="Gene3D" id="1.20.5.1930">
    <property type="match status" value="1"/>
</dbReference>
<evidence type="ECO:0000313" key="8">
    <source>
        <dbReference type="Proteomes" id="UP001612415"/>
    </source>
</evidence>
<name>A0ABW7Y8F0_STRCE</name>
<proteinExistence type="predicted"/>
<evidence type="ECO:0000256" key="5">
    <source>
        <dbReference type="SAM" id="Phobius"/>
    </source>
</evidence>
<reference evidence="7 8" key="1">
    <citation type="submission" date="2024-10" db="EMBL/GenBank/DDBJ databases">
        <title>The Natural Products Discovery Center: Release of the First 8490 Sequenced Strains for Exploring Actinobacteria Biosynthetic Diversity.</title>
        <authorList>
            <person name="Kalkreuter E."/>
            <person name="Kautsar S.A."/>
            <person name="Yang D."/>
            <person name="Bader C.D."/>
            <person name="Teijaro C.N."/>
            <person name="Fluegel L."/>
            <person name="Davis C.M."/>
            <person name="Simpson J.R."/>
            <person name="Lauterbach L."/>
            <person name="Steele A.D."/>
            <person name="Gui C."/>
            <person name="Meng S."/>
            <person name="Li G."/>
            <person name="Viehrig K."/>
            <person name="Ye F."/>
            <person name="Su P."/>
            <person name="Kiefer A.F."/>
            <person name="Nichols A."/>
            <person name="Cepeda A.J."/>
            <person name="Yan W."/>
            <person name="Fan B."/>
            <person name="Jiang Y."/>
            <person name="Adhikari A."/>
            <person name="Zheng C.-J."/>
            <person name="Schuster L."/>
            <person name="Cowan T.M."/>
            <person name="Smanski M.J."/>
            <person name="Chevrette M.G."/>
            <person name="De Carvalho L.P.S."/>
            <person name="Shen B."/>
        </authorList>
    </citation>
    <scope>NUCLEOTIDE SEQUENCE [LARGE SCALE GENOMIC DNA]</scope>
    <source>
        <strain evidence="7 8">NPDC051599</strain>
    </source>
</reference>
<keyword evidence="5" id="KW-0812">Transmembrane</keyword>
<feature type="domain" description="Signal transduction histidine kinase subgroup 3 dimerisation and phosphoacceptor" evidence="6">
    <location>
        <begin position="202"/>
        <end position="266"/>
    </location>
</feature>
<organism evidence="7 8">
    <name type="scientific">Streptomyces cellulosae</name>
    <dbReference type="NCBI Taxonomy" id="1968"/>
    <lineage>
        <taxon>Bacteria</taxon>
        <taxon>Bacillati</taxon>
        <taxon>Actinomycetota</taxon>
        <taxon>Actinomycetes</taxon>
        <taxon>Kitasatosporales</taxon>
        <taxon>Streptomycetaceae</taxon>
        <taxon>Streptomyces</taxon>
    </lineage>
</organism>
<keyword evidence="2 7" id="KW-0418">Kinase</keyword>
<feature type="region of interest" description="Disordered" evidence="4">
    <location>
        <begin position="384"/>
        <end position="413"/>
    </location>
</feature>
<evidence type="ECO:0000256" key="1">
    <source>
        <dbReference type="ARBA" id="ARBA00022679"/>
    </source>
</evidence>
<keyword evidence="5" id="KW-1133">Transmembrane helix</keyword>
<feature type="transmembrane region" description="Helical" evidence="5">
    <location>
        <begin position="60"/>
        <end position="79"/>
    </location>
</feature>
<dbReference type="PANTHER" id="PTHR24421:SF63">
    <property type="entry name" value="SENSOR HISTIDINE KINASE DESK"/>
    <property type="match status" value="1"/>
</dbReference>
<comment type="caution">
    <text evidence="7">The sequence shown here is derived from an EMBL/GenBank/DDBJ whole genome shotgun (WGS) entry which is preliminary data.</text>
</comment>
<dbReference type="SUPFAM" id="SSF55874">
    <property type="entry name" value="ATPase domain of HSP90 chaperone/DNA topoisomerase II/histidine kinase"/>
    <property type="match status" value="1"/>
</dbReference>
<evidence type="ECO:0000259" key="6">
    <source>
        <dbReference type="Pfam" id="PF07730"/>
    </source>
</evidence>
<evidence type="ECO:0000313" key="7">
    <source>
        <dbReference type="EMBL" id="MFI5678650.1"/>
    </source>
</evidence>
<gene>
    <name evidence="7" type="ORF">ACIA8P_28970</name>
</gene>
<protein>
    <submittedName>
        <fullName evidence="7">Sensor histidine kinase</fullName>
    </submittedName>
</protein>
<feature type="transmembrane region" description="Helical" evidence="5">
    <location>
        <begin position="33"/>
        <end position="54"/>
    </location>
</feature>
<evidence type="ECO:0000256" key="3">
    <source>
        <dbReference type="ARBA" id="ARBA00023012"/>
    </source>
</evidence>
<keyword evidence="5" id="KW-0472">Membrane</keyword>
<sequence length="413" mass="44986">MTYRRPGSHEVAEDAWQPDELLARSGNIPAPRLGRLILLAALFCYFSITLLNILSSHSAVVPLAAAVLCLLGIFGLQLLHSRPGAHLASTSCKFLTLSAQALLTYLPLLVFKTQWGSMAGFLAGSLLLLLPPRQGWLLYGVVGASMLAPPLLRGRPVVETFYYVQSTLLTGLVVFGLTRLADLIRVLHETRGELTRVAVTRERLRFARDLHDLLGYSLSAITLKGELIHRLLPAHPAQAKAEVEDVLTMSRQSLADVRSVASGYRDMSFEDEIGSAQSVLSAADVRVTARVRIGQLDRELGTVFATVLREAVTNVLRHSRATYCEIAAEEVAGQVRLTIVNDGVAKGYRDPSPHSGSGLGNLQTRLSAVDGSLSVEQDDRTFRVVAQAPEQRRLDSTADADWEDRQDDSKSAA</sequence>
<dbReference type="InterPro" id="IPR050482">
    <property type="entry name" value="Sensor_HK_TwoCompSys"/>
</dbReference>
<feature type="transmembrane region" description="Helical" evidence="5">
    <location>
        <begin position="137"/>
        <end position="154"/>
    </location>
</feature>
<keyword evidence="1" id="KW-0808">Transferase</keyword>
<dbReference type="EMBL" id="JBITDC010000012">
    <property type="protein sequence ID" value="MFI5678650.1"/>
    <property type="molecule type" value="Genomic_DNA"/>
</dbReference>
<feature type="transmembrane region" description="Helical" evidence="5">
    <location>
        <begin position="160"/>
        <end position="181"/>
    </location>
</feature>
<dbReference type="InterPro" id="IPR036890">
    <property type="entry name" value="HATPase_C_sf"/>
</dbReference>
<dbReference type="PANTHER" id="PTHR24421">
    <property type="entry name" value="NITRATE/NITRITE SENSOR PROTEIN NARX-RELATED"/>
    <property type="match status" value="1"/>
</dbReference>
<keyword evidence="3" id="KW-0902">Two-component regulatory system</keyword>
<dbReference type="GO" id="GO:0016301">
    <property type="term" value="F:kinase activity"/>
    <property type="evidence" value="ECO:0007669"/>
    <property type="project" value="UniProtKB-KW"/>
</dbReference>